<keyword evidence="1" id="KW-0472">Membrane</keyword>
<evidence type="ECO:0000313" key="3">
    <source>
        <dbReference type="Proteomes" id="UP000255317"/>
    </source>
</evidence>
<dbReference type="AlphaFoldDB" id="A0A370QJD4"/>
<evidence type="ECO:0000313" key="2">
    <source>
        <dbReference type="EMBL" id="RDK88454.1"/>
    </source>
</evidence>
<keyword evidence="3" id="KW-1185">Reference proteome</keyword>
<comment type="caution">
    <text evidence="2">The sequence shown here is derived from an EMBL/GenBank/DDBJ whole genome shotgun (WGS) entry which is preliminary data.</text>
</comment>
<dbReference type="OrthoDB" id="1453281at2"/>
<proteinExistence type="predicted"/>
<name>A0A370QJD4_9FLAO</name>
<keyword evidence="1" id="KW-1133">Transmembrane helix</keyword>
<gene>
    <name evidence="2" type="ORF">C8D94_101326</name>
</gene>
<sequence>MRPQIVKIFPYVLCFIASTSVFGASLQTINEPPPPTSQRTPGPELPIDENIYILVALAIILGVYVAYKRHKAIQKAQ</sequence>
<dbReference type="EMBL" id="QRAO01000001">
    <property type="protein sequence ID" value="RDK88454.1"/>
    <property type="molecule type" value="Genomic_DNA"/>
</dbReference>
<organism evidence="2 3">
    <name type="scientific">Marinirhabdus gelatinilytica</name>
    <dbReference type="NCBI Taxonomy" id="1703343"/>
    <lineage>
        <taxon>Bacteria</taxon>
        <taxon>Pseudomonadati</taxon>
        <taxon>Bacteroidota</taxon>
        <taxon>Flavobacteriia</taxon>
        <taxon>Flavobacteriales</taxon>
        <taxon>Flavobacteriaceae</taxon>
    </lineage>
</organism>
<evidence type="ECO:0000256" key="1">
    <source>
        <dbReference type="SAM" id="Phobius"/>
    </source>
</evidence>
<dbReference type="Proteomes" id="UP000255317">
    <property type="component" value="Unassembled WGS sequence"/>
</dbReference>
<protein>
    <submittedName>
        <fullName evidence="2">Uncharacterized protein</fullName>
    </submittedName>
</protein>
<dbReference type="RefSeq" id="WP_147278477.1">
    <property type="nucleotide sequence ID" value="NZ_QRAO01000001.1"/>
</dbReference>
<feature type="transmembrane region" description="Helical" evidence="1">
    <location>
        <begin position="50"/>
        <end position="67"/>
    </location>
</feature>
<reference evidence="2 3" key="1">
    <citation type="submission" date="2018-07" db="EMBL/GenBank/DDBJ databases">
        <title>Genomic Encyclopedia of Type Strains, Phase IV (KMG-IV): sequencing the most valuable type-strain genomes for metagenomic binning, comparative biology and taxonomic classification.</title>
        <authorList>
            <person name="Goeker M."/>
        </authorList>
    </citation>
    <scope>NUCLEOTIDE SEQUENCE [LARGE SCALE GENOMIC DNA]</scope>
    <source>
        <strain evidence="2 3">DSM 101478</strain>
    </source>
</reference>
<keyword evidence="1" id="KW-0812">Transmembrane</keyword>
<feature type="transmembrane region" description="Helical" evidence="1">
    <location>
        <begin position="12"/>
        <end position="30"/>
    </location>
</feature>
<accession>A0A370QJD4</accession>